<dbReference type="CDD" id="cd06257">
    <property type="entry name" value="DnaJ"/>
    <property type="match status" value="1"/>
</dbReference>
<dbReference type="PROSITE" id="PS50076">
    <property type="entry name" value="DNAJ_2"/>
    <property type="match status" value="1"/>
</dbReference>
<proteinExistence type="predicted"/>
<evidence type="ECO:0000259" key="1">
    <source>
        <dbReference type="PROSITE" id="PS50076"/>
    </source>
</evidence>
<dbReference type="InterPro" id="IPR011990">
    <property type="entry name" value="TPR-like_helical_dom_sf"/>
</dbReference>
<protein>
    <submittedName>
        <fullName evidence="2">Dna-J like membrane chaperone protein</fullName>
    </submittedName>
</protein>
<dbReference type="Gene3D" id="1.25.40.10">
    <property type="entry name" value="Tetratricopeptide repeat domain"/>
    <property type="match status" value="1"/>
</dbReference>
<organism evidence="2">
    <name type="scientific">anaerobic digester metagenome</name>
    <dbReference type="NCBI Taxonomy" id="1263854"/>
    <lineage>
        <taxon>unclassified sequences</taxon>
        <taxon>metagenomes</taxon>
        <taxon>ecological metagenomes</taxon>
    </lineage>
</organism>
<dbReference type="InterPro" id="IPR025497">
    <property type="entry name" value="PatA-like_N"/>
</dbReference>
<dbReference type="Pfam" id="PF14332">
    <property type="entry name" value="DUF4388"/>
    <property type="match status" value="1"/>
</dbReference>
<dbReference type="SUPFAM" id="SSF46565">
    <property type="entry name" value="Chaperone J-domain"/>
    <property type="match status" value="1"/>
</dbReference>
<dbReference type="InterPro" id="IPR037257">
    <property type="entry name" value="T2SS_E_N_sf"/>
</dbReference>
<reference evidence="2" key="1">
    <citation type="submission" date="2019-03" db="EMBL/GenBank/DDBJ databases">
        <authorList>
            <person name="Hao L."/>
        </authorList>
    </citation>
    <scope>NUCLEOTIDE SEQUENCE</scope>
</reference>
<dbReference type="InterPro" id="IPR019734">
    <property type="entry name" value="TPR_rpt"/>
</dbReference>
<dbReference type="InterPro" id="IPR001623">
    <property type="entry name" value="DnaJ_domain"/>
</dbReference>
<dbReference type="PROSITE" id="PS50005">
    <property type="entry name" value="TPR"/>
    <property type="match status" value="1"/>
</dbReference>
<gene>
    <name evidence="2" type="ORF">SCFA_130005</name>
</gene>
<feature type="domain" description="J" evidence="1">
    <location>
        <begin position="244"/>
        <end position="316"/>
    </location>
</feature>
<dbReference type="Pfam" id="PF00226">
    <property type="entry name" value="DnaJ"/>
    <property type="match status" value="1"/>
</dbReference>
<name>A0A485LVI9_9ZZZZ</name>
<dbReference type="SUPFAM" id="SSF160246">
    <property type="entry name" value="EspE N-terminal domain-like"/>
    <property type="match status" value="1"/>
</dbReference>
<dbReference type="SMART" id="SM00271">
    <property type="entry name" value="DnaJ"/>
    <property type="match status" value="1"/>
</dbReference>
<dbReference type="SUPFAM" id="SSF48452">
    <property type="entry name" value="TPR-like"/>
    <property type="match status" value="1"/>
</dbReference>
<evidence type="ECO:0000313" key="2">
    <source>
        <dbReference type="EMBL" id="VFU12192.1"/>
    </source>
</evidence>
<dbReference type="EMBL" id="CAADRM010000035">
    <property type="protein sequence ID" value="VFU12192.1"/>
    <property type="molecule type" value="Genomic_DNA"/>
</dbReference>
<dbReference type="PRINTS" id="PR00625">
    <property type="entry name" value="JDOMAIN"/>
</dbReference>
<sequence length="445" mass="50785">MDTVFRLEDITFPLLMRDTIDSQFTGIIFVSAEEWKKGLIFRDGILCAIQSNKTEELLGNVLVSLGYITEEENNESLAQSRIERRKQGIILLEMGKVQPKSITEALKIQLEKRFVDIFSWETGTIRKVVKGTIDKTPEMTRPEFLRLVRKGIMEQTPFSVIIKALSPHADAVPKKRSDDIPPDLGVTMDNFDQFKVSELLLLGQDPARALLALYCTGLASFEESKHKAIIEHLRKVLRKIKDQDPFQTLGVDKAISEGGLKRAYIKLVKQNHPDIYSYADDPEVKRLATEVFTEIQKAYTTVSRIREGKPPEEKKGIDQELQAEILYSQGMEAMRGKDYSKALDSFRLCVKMKPEERVFTEAYVRALFLRWQNTGRGNSIEIKSAIREGVQKFPSSDALYVILGWVLKKEGSNKAPDAFRKALQINPKNTDAQREMRLYTMRSSK</sequence>
<dbReference type="AlphaFoldDB" id="A0A485LVI9"/>
<accession>A0A485LVI9</accession>
<dbReference type="Gene3D" id="1.10.287.110">
    <property type="entry name" value="DnaJ domain"/>
    <property type="match status" value="1"/>
</dbReference>
<dbReference type="InterPro" id="IPR036869">
    <property type="entry name" value="J_dom_sf"/>
</dbReference>